<proteinExistence type="predicted"/>
<dbReference type="InterPro" id="IPR010606">
    <property type="entry name" value="Mib_Herc2"/>
</dbReference>
<sequence>MRSLIELTSRSFEEELVDIRFLLDKEVTDLQERRSLLEEAAQSGDAAAWEEVKSSFTVNPVAGLPHVASQLMSDFSSEKSNFKLAMGSDSNAEDDAVQWIATVPASEDPFAKLLMCRLLCKGGLKQAPSLEKVQPEKDLEAQKCEKNKETEIEEEEEEEYEEGLQWEERSNTLDHLSAEEMAARLRIGSVVGRGRDWQGTDSSMRSGKVKNIEAGKVTVQWSCGVRGTYNMGAEGQYCLKLFANHLENGWGVLSRGTPESLNCDKLSGSNDIKEKTSLLTSGRLKNVRALLSLRCTSPGWSRQVLQQAAADLEDLVLVNPEQQHLDVVQDMPRLRKLVLMGAGKLVAPLPPGLEELYLQTVNRDQLLVVAKLPALRRLEVGCHFSDPVPEVPFPRALPPAGLRWLRCGLYPLRTALRLMRAHRATLEVVELVAASREPYGCPDLATELGRCRLRRLKRLIFLRETGKKFCKHDALDCSKQKFQVWDVLMTLGILTVVECSLCD</sequence>
<dbReference type="OrthoDB" id="10626445at2759"/>
<dbReference type="GO" id="GO:0016567">
    <property type="term" value="P:protein ubiquitination"/>
    <property type="evidence" value="ECO:0007669"/>
    <property type="project" value="InterPro"/>
</dbReference>
<accession>A0A9C6XTC5</accession>
<gene>
    <name evidence="4" type="primary">LOC113213943</name>
</gene>
<protein>
    <submittedName>
        <fullName evidence="4">Uncharacterized protein LOC113213943</fullName>
    </submittedName>
</protein>
<dbReference type="InterPro" id="IPR037252">
    <property type="entry name" value="Mib_Herc2_sf"/>
</dbReference>
<keyword evidence="3" id="KW-1185">Reference proteome</keyword>
<dbReference type="SUPFAM" id="SSF159034">
    <property type="entry name" value="Mib/herc2 domain-like"/>
    <property type="match status" value="1"/>
</dbReference>
<dbReference type="RefSeq" id="XP_052130544.1">
    <property type="nucleotide sequence ID" value="XM_052274584.1"/>
</dbReference>
<dbReference type="GO" id="GO:0004842">
    <property type="term" value="F:ubiquitin-protein transferase activity"/>
    <property type="evidence" value="ECO:0007669"/>
    <property type="project" value="InterPro"/>
</dbReference>
<evidence type="ECO:0000313" key="3">
    <source>
        <dbReference type="Proteomes" id="UP000504606"/>
    </source>
</evidence>
<evidence type="ECO:0000256" key="1">
    <source>
        <dbReference type="SAM" id="MobiDB-lite"/>
    </source>
</evidence>
<dbReference type="AlphaFoldDB" id="A0A9C6XTC5"/>
<dbReference type="GO" id="GO:0046872">
    <property type="term" value="F:metal ion binding"/>
    <property type="evidence" value="ECO:0007669"/>
    <property type="project" value="InterPro"/>
</dbReference>
<name>A0A9C6XTC5_FRAOC</name>
<dbReference type="KEGG" id="foc:113213943"/>
<evidence type="ECO:0000259" key="2">
    <source>
        <dbReference type="PROSITE" id="PS51416"/>
    </source>
</evidence>
<reference evidence="4" key="1">
    <citation type="submission" date="2025-08" db="UniProtKB">
        <authorList>
            <consortium name="RefSeq"/>
        </authorList>
    </citation>
    <scope>IDENTIFICATION</scope>
    <source>
        <tissue evidence="4">Whole organism</tissue>
    </source>
</reference>
<dbReference type="Gene3D" id="2.30.30.40">
    <property type="entry name" value="SH3 Domains"/>
    <property type="match status" value="1"/>
</dbReference>
<feature type="domain" description="MIB/HERC2" evidence="2">
    <location>
        <begin position="177"/>
        <end position="245"/>
    </location>
</feature>
<evidence type="ECO:0000313" key="4">
    <source>
        <dbReference type="RefSeq" id="XP_052130544.1"/>
    </source>
</evidence>
<organism evidence="3 4">
    <name type="scientific">Frankliniella occidentalis</name>
    <name type="common">Western flower thrips</name>
    <name type="synonym">Euthrips occidentalis</name>
    <dbReference type="NCBI Taxonomy" id="133901"/>
    <lineage>
        <taxon>Eukaryota</taxon>
        <taxon>Metazoa</taxon>
        <taxon>Ecdysozoa</taxon>
        <taxon>Arthropoda</taxon>
        <taxon>Hexapoda</taxon>
        <taxon>Insecta</taxon>
        <taxon>Pterygota</taxon>
        <taxon>Neoptera</taxon>
        <taxon>Paraneoptera</taxon>
        <taxon>Thysanoptera</taxon>
        <taxon>Terebrantia</taxon>
        <taxon>Thripoidea</taxon>
        <taxon>Thripidae</taxon>
        <taxon>Frankliniella</taxon>
    </lineage>
</organism>
<feature type="compositionally biased region" description="Acidic residues" evidence="1">
    <location>
        <begin position="151"/>
        <end position="165"/>
    </location>
</feature>
<dbReference type="Proteomes" id="UP000504606">
    <property type="component" value="Unplaced"/>
</dbReference>
<dbReference type="GeneID" id="113213943"/>
<feature type="region of interest" description="Disordered" evidence="1">
    <location>
        <begin position="142"/>
        <end position="165"/>
    </location>
</feature>
<dbReference type="PROSITE" id="PS51416">
    <property type="entry name" value="MIB_HERC2"/>
    <property type="match status" value="1"/>
</dbReference>